<dbReference type="Gene3D" id="1.25.40.10">
    <property type="entry name" value="Tetratricopeptide repeat domain"/>
    <property type="match status" value="1"/>
</dbReference>
<dbReference type="AlphaFoldDB" id="A0A087UNU2"/>
<proteinExistence type="predicted"/>
<dbReference type="InterPro" id="IPR011990">
    <property type="entry name" value="TPR-like_helical_dom_sf"/>
</dbReference>
<feature type="non-terminal residue" evidence="1">
    <location>
        <position position="1"/>
    </location>
</feature>
<dbReference type="OrthoDB" id="26569at2759"/>
<dbReference type="STRING" id="407821.A0A087UNU2"/>
<feature type="non-terminal residue" evidence="1">
    <location>
        <position position="57"/>
    </location>
</feature>
<organism evidence="1 2">
    <name type="scientific">Stegodyphus mimosarum</name>
    <name type="common">African social velvet spider</name>
    <dbReference type="NCBI Taxonomy" id="407821"/>
    <lineage>
        <taxon>Eukaryota</taxon>
        <taxon>Metazoa</taxon>
        <taxon>Ecdysozoa</taxon>
        <taxon>Arthropoda</taxon>
        <taxon>Chelicerata</taxon>
        <taxon>Arachnida</taxon>
        <taxon>Araneae</taxon>
        <taxon>Araneomorphae</taxon>
        <taxon>Entelegynae</taxon>
        <taxon>Eresoidea</taxon>
        <taxon>Eresidae</taxon>
        <taxon>Stegodyphus</taxon>
    </lineage>
</organism>
<evidence type="ECO:0000313" key="1">
    <source>
        <dbReference type="EMBL" id="KFM79031.1"/>
    </source>
</evidence>
<dbReference type="Proteomes" id="UP000054359">
    <property type="component" value="Unassembled WGS sequence"/>
</dbReference>
<name>A0A087UNU2_STEMI</name>
<dbReference type="SUPFAM" id="SSF48452">
    <property type="entry name" value="TPR-like"/>
    <property type="match status" value="1"/>
</dbReference>
<dbReference type="EMBL" id="KK120785">
    <property type="protein sequence ID" value="KFM79031.1"/>
    <property type="molecule type" value="Genomic_DNA"/>
</dbReference>
<sequence length="57" mass="6341">LKTSFLKWKPDYDSAASEYSRAATCFKTARVLGQCKDSLLKAADCYAKNHSFFSAAK</sequence>
<gene>
    <name evidence="1" type="ORF">X975_20692</name>
</gene>
<protein>
    <submittedName>
        <fullName evidence="1">Gamma-soluble NSF attachment protein</fullName>
    </submittedName>
</protein>
<keyword evidence="2" id="KW-1185">Reference proteome</keyword>
<accession>A0A087UNU2</accession>
<reference evidence="1 2" key="1">
    <citation type="submission" date="2013-11" db="EMBL/GenBank/DDBJ databases">
        <title>Genome sequencing of Stegodyphus mimosarum.</title>
        <authorList>
            <person name="Bechsgaard J."/>
        </authorList>
    </citation>
    <scope>NUCLEOTIDE SEQUENCE [LARGE SCALE GENOMIC DNA]</scope>
</reference>
<evidence type="ECO:0000313" key="2">
    <source>
        <dbReference type="Proteomes" id="UP000054359"/>
    </source>
</evidence>